<sequence length="108" mass="12252">MERLWNRAPSGDIRLNAEYDMMEYQARQKSLVVSYVLWIFLGLFGAHRFYAGNRVGTAVAQLVCTVLVITSPISAVWALVDAFLIPGWIKQHNLELAGELRQRDTSRA</sequence>
<evidence type="ECO:0000313" key="8">
    <source>
        <dbReference type="Proteomes" id="UP000199165"/>
    </source>
</evidence>
<comment type="subcellular location">
    <subcellularLocation>
        <location evidence="1">Membrane</location>
        <topology evidence="1">Multi-pass membrane protein</topology>
    </subcellularLocation>
</comment>
<dbReference type="PANTHER" id="PTHR21016:SF25">
    <property type="entry name" value="TM2 DOMAIN-CONTAINING PROTEIN DDB_G0277895-RELATED"/>
    <property type="match status" value="1"/>
</dbReference>
<dbReference type="AlphaFoldDB" id="A0A1I7BCT6"/>
<evidence type="ECO:0000256" key="1">
    <source>
        <dbReference type="ARBA" id="ARBA00004141"/>
    </source>
</evidence>
<gene>
    <name evidence="7" type="ORF">SAMN04487904_110151</name>
</gene>
<dbReference type="InterPro" id="IPR007829">
    <property type="entry name" value="TM2"/>
</dbReference>
<proteinExistence type="predicted"/>
<dbReference type="Pfam" id="PF05154">
    <property type="entry name" value="TM2"/>
    <property type="match status" value="1"/>
</dbReference>
<dbReference type="Proteomes" id="UP000199165">
    <property type="component" value="Unassembled WGS sequence"/>
</dbReference>
<dbReference type="InterPro" id="IPR050932">
    <property type="entry name" value="TM2D1-3-like"/>
</dbReference>
<keyword evidence="3 5" id="KW-1133">Transmembrane helix</keyword>
<protein>
    <submittedName>
        <fullName evidence="7">TM2 domain-containing membrane protein YozV</fullName>
    </submittedName>
</protein>
<dbReference type="STRING" id="995060.SAMN04487904_110151"/>
<keyword evidence="8" id="KW-1185">Reference proteome</keyword>
<evidence type="ECO:0000256" key="3">
    <source>
        <dbReference type="ARBA" id="ARBA00022989"/>
    </source>
</evidence>
<dbReference type="EMBL" id="FPAT01000010">
    <property type="protein sequence ID" value="SFT84954.1"/>
    <property type="molecule type" value="Genomic_DNA"/>
</dbReference>
<evidence type="ECO:0000256" key="2">
    <source>
        <dbReference type="ARBA" id="ARBA00022692"/>
    </source>
</evidence>
<dbReference type="GO" id="GO:0016020">
    <property type="term" value="C:membrane"/>
    <property type="evidence" value="ECO:0007669"/>
    <property type="project" value="UniProtKB-SubCell"/>
</dbReference>
<name>A0A1I7BCT6_9ACTN</name>
<dbReference type="PANTHER" id="PTHR21016">
    <property type="entry name" value="BETA-AMYLOID BINDING PROTEIN-RELATED"/>
    <property type="match status" value="1"/>
</dbReference>
<keyword evidence="2 5" id="KW-0812">Transmembrane</keyword>
<evidence type="ECO:0000313" key="7">
    <source>
        <dbReference type="EMBL" id="SFT84954.1"/>
    </source>
</evidence>
<feature type="domain" description="TM2" evidence="6">
    <location>
        <begin position="28"/>
        <end position="83"/>
    </location>
</feature>
<evidence type="ECO:0000256" key="4">
    <source>
        <dbReference type="ARBA" id="ARBA00023136"/>
    </source>
</evidence>
<organism evidence="7 8">
    <name type="scientific">Actinopolyspora righensis</name>
    <dbReference type="NCBI Taxonomy" id="995060"/>
    <lineage>
        <taxon>Bacteria</taxon>
        <taxon>Bacillati</taxon>
        <taxon>Actinomycetota</taxon>
        <taxon>Actinomycetes</taxon>
        <taxon>Actinopolysporales</taxon>
        <taxon>Actinopolysporaceae</taxon>
        <taxon>Actinopolyspora</taxon>
        <taxon>Actinopolyspora alba group</taxon>
    </lineage>
</organism>
<reference evidence="8" key="1">
    <citation type="submission" date="2016-10" db="EMBL/GenBank/DDBJ databases">
        <authorList>
            <person name="Varghese N."/>
            <person name="Submissions S."/>
        </authorList>
    </citation>
    <scope>NUCLEOTIDE SEQUENCE [LARGE SCALE GENOMIC DNA]</scope>
    <source>
        <strain evidence="8">DSM 45501</strain>
    </source>
</reference>
<feature type="transmembrane region" description="Helical" evidence="5">
    <location>
        <begin position="57"/>
        <end position="80"/>
    </location>
</feature>
<accession>A0A1I7BCT6</accession>
<evidence type="ECO:0000256" key="5">
    <source>
        <dbReference type="SAM" id="Phobius"/>
    </source>
</evidence>
<keyword evidence="4 5" id="KW-0472">Membrane</keyword>
<evidence type="ECO:0000259" key="6">
    <source>
        <dbReference type="Pfam" id="PF05154"/>
    </source>
</evidence>
<feature type="transmembrane region" description="Helical" evidence="5">
    <location>
        <begin position="31"/>
        <end position="51"/>
    </location>
</feature>